<dbReference type="EMBL" id="JAACJM010000190">
    <property type="protein sequence ID" value="KAF5338847.1"/>
    <property type="molecule type" value="Genomic_DNA"/>
</dbReference>
<dbReference type="AlphaFoldDB" id="A0A8H5FJG4"/>
<organism evidence="2 3">
    <name type="scientific">Tetrapyrgos nigripes</name>
    <dbReference type="NCBI Taxonomy" id="182062"/>
    <lineage>
        <taxon>Eukaryota</taxon>
        <taxon>Fungi</taxon>
        <taxon>Dikarya</taxon>
        <taxon>Basidiomycota</taxon>
        <taxon>Agaricomycotina</taxon>
        <taxon>Agaricomycetes</taxon>
        <taxon>Agaricomycetidae</taxon>
        <taxon>Agaricales</taxon>
        <taxon>Marasmiineae</taxon>
        <taxon>Marasmiaceae</taxon>
        <taxon>Tetrapyrgos</taxon>
    </lineage>
</organism>
<gene>
    <name evidence="2" type="ORF">D9758_015571</name>
</gene>
<evidence type="ECO:0000256" key="1">
    <source>
        <dbReference type="SAM" id="MobiDB-lite"/>
    </source>
</evidence>
<keyword evidence="3" id="KW-1185">Reference proteome</keyword>
<reference evidence="2 3" key="1">
    <citation type="journal article" date="2020" name="ISME J.">
        <title>Uncovering the hidden diversity of litter-decomposition mechanisms in mushroom-forming fungi.</title>
        <authorList>
            <person name="Floudas D."/>
            <person name="Bentzer J."/>
            <person name="Ahren D."/>
            <person name="Johansson T."/>
            <person name="Persson P."/>
            <person name="Tunlid A."/>
        </authorList>
    </citation>
    <scope>NUCLEOTIDE SEQUENCE [LARGE SCALE GENOMIC DNA]</scope>
    <source>
        <strain evidence="2 3">CBS 291.85</strain>
    </source>
</reference>
<evidence type="ECO:0000313" key="2">
    <source>
        <dbReference type="EMBL" id="KAF5338847.1"/>
    </source>
</evidence>
<comment type="caution">
    <text evidence="2">The sequence shown here is derived from an EMBL/GenBank/DDBJ whole genome shotgun (WGS) entry which is preliminary data.</text>
</comment>
<name>A0A8H5FJG4_9AGAR</name>
<proteinExistence type="predicted"/>
<protein>
    <submittedName>
        <fullName evidence="2">Uncharacterized protein</fullName>
    </submittedName>
</protein>
<feature type="region of interest" description="Disordered" evidence="1">
    <location>
        <begin position="207"/>
        <end position="226"/>
    </location>
</feature>
<evidence type="ECO:0000313" key="3">
    <source>
        <dbReference type="Proteomes" id="UP000559256"/>
    </source>
</evidence>
<accession>A0A8H5FJG4</accession>
<dbReference type="Proteomes" id="UP000559256">
    <property type="component" value="Unassembled WGS sequence"/>
</dbReference>
<sequence length="340" mass="37821">MSYRDASRLVVYSISCPLLSALFYHLHDLVHPAFLRSTSIQFSGDHRSASVKLEVLHPAYRHGLTAIFGAKTVASIPFFNPEQLIRAVTRQLAFLSSTENDDPFFSSSYNQGGLGPALALSAGTTIMPTRRDERGKEVSEPVVVVDGGDDWNSRTVTSIPRRHSLDCFVGVGWMFFFNIPQFSILVGHMDYAFIKPDQERLDNYIKEKSNSDDSGSGPGSGPSPAPDPVFLPAEVFKLYSVREFAKEMEKEGRLAPSEEAIVGFEAALGADDLALDSDESLVAKMRAGSPGADSAYEEMARKFKVKMMDETQFKNMKRNCEKEFRMMLRTNLGWIGEKVY</sequence>